<sequence length="89" mass="10119">MTLQTCVSFFMKYSTNTGSAGLTVSACTADRQRSRPRTLNDRHWLNRVLGSSYLRGRPSEEESSTEISLRKKLPEARMSEFGPGWIFTQ</sequence>
<evidence type="ECO:0000313" key="1">
    <source>
        <dbReference type="EMBL" id="KAI1885437.1"/>
    </source>
</evidence>
<accession>A0A8T3CNK1</accession>
<evidence type="ECO:0000313" key="2">
    <source>
        <dbReference type="Proteomes" id="UP000829720"/>
    </source>
</evidence>
<name>A0A8T3CNK1_9TELE</name>
<dbReference type="AlphaFoldDB" id="A0A8T3CNK1"/>
<comment type="caution">
    <text evidence="1">The sequence shown here is derived from an EMBL/GenBank/DDBJ whole genome shotgun (WGS) entry which is preliminary data.</text>
</comment>
<proteinExistence type="predicted"/>
<keyword evidence="2" id="KW-1185">Reference proteome</keyword>
<gene>
    <name evidence="1" type="ORF">AGOR_G00220160</name>
</gene>
<dbReference type="Proteomes" id="UP000829720">
    <property type="component" value="Unassembled WGS sequence"/>
</dbReference>
<protein>
    <submittedName>
        <fullName evidence="1">Uncharacterized protein</fullName>
    </submittedName>
</protein>
<dbReference type="EMBL" id="JAERUA010000021">
    <property type="protein sequence ID" value="KAI1885437.1"/>
    <property type="molecule type" value="Genomic_DNA"/>
</dbReference>
<reference evidence="1" key="1">
    <citation type="submission" date="2021-01" db="EMBL/GenBank/DDBJ databases">
        <authorList>
            <person name="Zahm M."/>
            <person name="Roques C."/>
            <person name="Cabau C."/>
            <person name="Klopp C."/>
            <person name="Donnadieu C."/>
            <person name="Jouanno E."/>
            <person name="Lampietro C."/>
            <person name="Louis A."/>
            <person name="Herpin A."/>
            <person name="Echchiki A."/>
            <person name="Berthelot C."/>
            <person name="Parey E."/>
            <person name="Roest-Crollius H."/>
            <person name="Braasch I."/>
            <person name="Postlethwait J."/>
            <person name="Bobe J."/>
            <person name="Montfort J."/>
            <person name="Bouchez O."/>
            <person name="Begum T."/>
            <person name="Mejri S."/>
            <person name="Adams A."/>
            <person name="Chen W.-J."/>
            <person name="Guiguen Y."/>
        </authorList>
    </citation>
    <scope>NUCLEOTIDE SEQUENCE</scope>
    <source>
        <tissue evidence="1">Blood</tissue>
    </source>
</reference>
<organism evidence="1 2">
    <name type="scientific">Albula goreensis</name>
    <dbReference type="NCBI Taxonomy" id="1534307"/>
    <lineage>
        <taxon>Eukaryota</taxon>
        <taxon>Metazoa</taxon>
        <taxon>Chordata</taxon>
        <taxon>Craniata</taxon>
        <taxon>Vertebrata</taxon>
        <taxon>Euteleostomi</taxon>
        <taxon>Actinopterygii</taxon>
        <taxon>Neopterygii</taxon>
        <taxon>Teleostei</taxon>
        <taxon>Albuliformes</taxon>
        <taxon>Albulidae</taxon>
        <taxon>Albula</taxon>
    </lineage>
</organism>